<dbReference type="STRING" id="765440.A0A0C3FE54"/>
<feature type="region of interest" description="Disordered" evidence="1">
    <location>
        <begin position="394"/>
        <end position="419"/>
    </location>
</feature>
<dbReference type="OrthoDB" id="9984024at2759"/>
<feature type="signal peptide" evidence="2">
    <location>
        <begin position="1"/>
        <end position="23"/>
    </location>
</feature>
<proteinExistence type="predicted"/>
<reference evidence="3 4" key="1">
    <citation type="submission" date="2014-04" db="EMBL/GenBank/DDBJ databases">
        <authorList>
            <consortium name="DOE Joint Genome Institute"/>
            <person name="Kuo A."/>
            <person name="Tarkka M."/>
            <person name="Buscot F."/>
            <person name="Kohler A."/>
            <person name="Nagy L.G."/>
            <person name="Floudas D."/>
            <person name="Copeland A."/>
            <person name="Barry K.W."/>
            <person name="Cichocki N."/>
            <person name="Veneault-Fourrey C."/>
            <person name="LaButti K."/>
            <person name="Lindquist E.A."/>
            <person name="Lipzen A."/>
            <person name="Lundell T."/>
            <person name="Morin E."/>
            <person name="Murat C."/>
            <person name="Sun H."/>
            <person name="Tunlid A."/>
            <person name="Henrissat B."/>
            <person name="Grigoriev I.V."/>
            <person name="Hibbett D.S."/>
            <person name="Martin F."/>
            <person name="Nordberg H.P."/>
            <person name="Cantor M.N."/>
            <person name="Hua S.X."/>
        </authorList>
    </citation>
    <scope>NUCLEOTIDE SEQUENCE [LARGE SCALE GENOMIC DNA]</scope>
    <source>
        <strain evidence="3 4">F 1598</strain>
    </source>
</reference>
<dbReference type="InterPro" id="IPR005198">
    <property type="entry name" value="Glyco_hydro_76"/>
</dbReference>
<gene>
    <name evidence="3" type="ORF">PILCRDRAFT_90739</name>
</gene>
<dbReference type="HOGENOM" id="CLU_028686_0_0_1"/>
<evidence type="ECO:0000313" key="4">
    <source>
        <dbReference type="Proteomes" id="UP000054166"/>
    </source>
</evidence>
<dbReference type="InParanoid" id="A0A0C3FE54"/>
<evidence type="ECO:0000256" key="2">
    <source>
        <dbReference type="SAM" id="SignalP"/>
    </source>
</evidence>
<dbReference type="InterPro" id="IPR053169">
    <property type="entry name" value="MUG_Protein"/>
</dbReference>
<dbReference type="GO" id="GO:0016787">
    <property type="term" value="F:hydrolase activity"/>
    <property type="evidence" value="ECO:0007669"/>
    <property type="project" value="UniProtKB-KW"/>
</dbReference>
<dbReference type="Gene3D" id="1.50.10.20">
    <property type="match status" value="1"/>
</dbReference>
<dbReference type="GO" id="GO:0005975">
    <property type="term" value="P:carbohydrate metabolic process"/>
    <property type="evidence" value="ECO:0007669"/>
    <property type="project" value="InterPro"/>
</dbReference>
<keyword evidence="2" id="KW-0732">Signal</keyword>
<dbReference type="Proteomes" id="UP000054166">
    <property type="component" value="Unassembled WGS sequence"/>
</dbReference>
<evidence type="ECO:0000313" key="3">
    <source>
        <dbReference type="EMBL" id="KIM78166.1"/>
    </source>
</evidence>
<name>A0A0C3FE54_PILCF</name>
<organism evidence="3 4">
    <name type="scientific">Piloderma croceum (strain F 1598)</name>
    <dbReference type="NCBI Taxonomy" id="765440"/>
    <lineage>
        <taxon>Eukaryota</taxon>
        <taxon>Fungi</taxon>
        <taxon>Dikarya</taxon>
        <taxon>Basidiomycota</taxon>
        <taxon>Agaricomycotina</taxon>
        <taxon>Agaricomycetes</taxon>
        <taxon>Agaricomycetidae</taxon>
        <taxon>Atheliales</taxon>
        <taxon>Atheliaceae</taxon>
        <taxon>Piloderma</taxon>
    </lineage>
</organism>
<reference evidence="4" key="2">
    <citation type="submission" date="2015-01" db="EMBL/GenBank/DDBJ databases">
        <title>Evolutionary Origins and Diversification of the Mycorrhizal Mutualists.</title>
        <authorList>
            <consortium name="DOE Joint Genome Institute"/>
            <consortium name="Mycorrhizal Genomics Consortium"/>
            <person name="Kohler A."/>
            <person name="Kuo A."/>
            <person name="Nagy L.G."/>
            <person name="Floudas D."/>
            <person name="Copeland A."/>
            <person name="Barry K.W."/>
            <person name="Cichocki N."/>
            <person name="Veneault-Fourrey C."/>
            <person name="LaButti K."/>
            <person name="Lindquist E.A."/>
            <person name="Lipzen A."/>
            <person name="Lundell T."/>
            <person name="Morin E."/>
            <person name="Murat C."/>
            <person name="Riley R."/>
            <person name="Ohm R."/>
            <person name="Sun H."/>
            <person name="Tunlid A."/>
            <person name="Henrissat B."/>
            <person name="Grigoriev I.V."/>
            <person name="Hibbett D.S."/>
            <person name="Martin F."/>
        </authorList>
    </citation>
    <scope>NUCLEOTIDE SEQUENCE [LARGE SCALE GENOMIC DNA]</scope>
    <source>
        <strain evidence="4">F 1598</strain>
    </source>
</reference>
<dbReference type="SUPFAM" id="SSF48208">
    <property type="entry name" value="Six-hairpin glycosidases"/>
    <property type="match status" value="1"/>
</dbReference>
<dbReference type="EMBL" id="KN833018">
    <property type="protein sequence ID" value="KIM78166.1"/>
    <property type="molecule type" value="Genomic_DNA"/>
</dbReference>
<dbReference type="InterPro" id="IPR008928">
    <property type="entry name" value="6-hairpin_glycosidase_sf"/>
</dbReference>
<accession>A0A0C3FE54</accession>
<keyword evidence="4" id="KW-1185">Reference proteome</keyword>
<keyword evidence="3" id="KW-0378">Hydrolase</keyword>
<dbReference type="PANTHER" id="PTHR47791:SF3">
    <property type="entry name" value="MEIOTICALLY UP-REGULATED GENE 191 PROTEIN"/>
    <property type="match status" value="1"/>
</dbReference>
<evidence type="ECO:0000256" key="1">
    <source>
        <dbReference type="SAM" id="MobiDB-lite"/>
    </source>
</evidence>
<dbReference type="AlphaFoldDB" id="A0A0C3FE54"/>
<dbReference type="FunCoup" id="A0A0C3FE54">
    <property type="interactions" value="34"/>
</dbReference>
<sequence length="419" mass="45124">MLLLSRLHCLLAICALSRFNALAISSKRDGCAGMLATATAVAERLQSNYYNTITGEYSELWTDANTLEDIHNLMLAAGTMTWDSLADESFIGRFANVDISAVWSIVLGGSYDDAQWVILALWKMADYKATHGEDYSSFTDSATAIYDIVAAQWDNICGGGGNSVWWSSAKTYKNAITNELFLYTSALGYIRTQTQSYLDNAEMTWAWLEQSGMRNSQGLWNDGLNMTSCQNNGDTTWTYNQGVIASGLAALSRTTSNTTLLDQAEITLDATINFLTQDNILKESCDDVVSDGSTCDADEQIFKGVWTKHLQYYLDNANDTSRTAKYSPFLGSQKTAIINHAINSSNDVSSAWYAANQGGGLFSAQSAASGLAALNAAAKDCHVGSTTQNINVAGGLQTDNNGDGSGSEKSPGEPATCLN</sequence>
<protein>
    <submittedName>
        <fullName evidence="3">Glycoside hydrolase family 76 protein</fullName>
    </submittedName>
</protein>
<dbReference type="Pfam" id="PF03663">
    <property type="entry name" value="Glyco_hydro_76"/>
    <property type="match status" value="1"/>
</dbReference>
<feature type="chain" id="PRO_5002164337" evidence="2">
    <location>
        <begin position="24"/>
        <end position="419"/>
    </location>
</feature>
<dbReference type="PANTHER" id="PTHR47791">
    <property type="entry name" value="MEIOTICALLY UP-REGULATED GENE 191 PROTEIN"/>
    <property type="match status" value="1"/>
</dbReference>